<evidence type="ECO:0000259" key="1">
    <source>
        <dbReference type="Pfam" id="PF01636"/>
    </source>
</evidence>
<sequence>MQHDLPEPELWSLIYPFTGNRTSVNRTERGFDSDLTAVVECEEGPFFVKAMRNRQGGRRDSILRERAIASTVRPIAPALVWEAEDDDWIVLGYEVVSGRRADFTSALDLAVVAELINHLRTLPAPKVAQTWAENRWDRFTEPETTAQLFRGGTLLHTDIHPSNVMVGDGRSWLVDWSWPTLGAAFIDPACMVVQLISAGHTPTQAETWAAQCEGWAKADPAALDAFARATHRMWATRVEGRPDETWLGAMVSAAQEWTRYRGLT</sequence>
<proteinExistence type="predicted"/>
<accession>A0A7W9UYW3</accession>
<name>A0A7W9UYW3_9ACTN</name>
<protein>
    <recommendedName>
        <fullName evidence="1">Aminoglycoside phosphotransferase domain-containing protein</fullName>
    </recommendedName>
</protein>
<feature type="domain" description="Aminoglycoside phosphotransferase" evidence="1">
    <location>
        <begin position="118"/>
        <end position="219"/>
    </location>
</feature>
<dbReference type="RefSeq" id="WP_184572938.1">
    <property type="nucleotide sequence ID" value="NZ_JACHJL010000007.1"/>
</dbReference>
<dbReference type="Gene3D" id="3.90.1200.10">
    <property type="match status" value="1"/>
</dbReference>
<dbReference type="Pfam" id="PF01636">
    <property type="entry name" value="APH"/>
    <property type="match status" value="1"/>
</dbReference>
<evidence type="ECO:0000313" key="2">
    <source>
        <dbReference type="EMBL" id="MBB5936363.1"/>
    </source>
</evidence>
<reference evidence="2 3" key="1">
    <citation type="submission" date="2020-08" db="EMBL/GenBank/DDBJ databases">
        <title>Genomic Encyclopedia of Type Strains, Phase III (KMG-III): the genomes of soil and plant-associated and newly described type strains.</title>
        <authorList>
            <person name="Whitman W."/>
        </authorList>
    </citation>
    <scope>NUCLEOTIDE SEQUENCE [LARGE SCALE GENOMIC DNA]</scope>
    <source>
        <strain evidence="2 3">CECT 8305</strain>
    </source>
</reference>
<dbReference type="InterPro" id="IPR011009">
    <property type="entry name" value="Kinase-like_dom_sf"/>
</dbReference>
<dbReference type="SUPFAM" id="SSF56112">
    <property type="entry name" value="Protein kinase-like (PK-like)"/>
    <property type="match status" value="1"/>
</dbReference>
<dbReference type="EMBL" id="JACHJL010000007">
    <property type="protein sequence ID" value="MBB5936363.1"/>
    <property type="molecule type" value="Genomic_DNA"/>
</dbReference>
<gene>
    <name evidence="2" type="ORF">FHS42_003438</name>
</gene>
<organism evidence="2 3">
    <name type="scientific">Streptomyces zagrosensis</name>
    <dbReference type="NCBI Taxonomy" id="1042984"/>
    <lineage>
        <taxon>Bacteria</taxon>
        <taxon>Bacillati</taxon>
        <taxon>Actinomycetota</taxon>
        <taxon>Actinomycetes</taxon>
        <taxon>Kitasatosporales</taxon>
        <taxon>Streptomycetaceae</taxon>
        <taxon>Streptomyces</taxon>
    </lineage>
</organism>
<dbReference type="AlphaFoldDB" id="A0A7W9UYW3"/>
<comment type="caution">
    <text evidence="2">The sequence shown here is derived from an EMBL/GenBank/DDBJ whole genome shotgun (WGS) entry which is preliminary data.</text>
</comment>
<keyword evidence="3" id="KW-1185">Reference proteome</keyword>
<evidence type="ECO:0000313" key="3">
    <source>
        <dbReference type="Proteomes" id="UP000588098"/>
    </source>
</evidence>
<dbReference type="InterPro" id="IPR002575">
    <property type="entry name" value="Aminoglycoside_PTrfase"/>
</dbReference>
<dbReference type="Proteomes" id="UP000588098">
    <property type="component" value="Unassembled WGS sequence"/>
</dbReference>